<dbReference type="OrthoDB" id="26419at10239"/>
<gene>
    <name evidence="1" type="ORF">phiAS5_ORF0173</name>
</gene>
<organism evidence="1 2">
    <name type="scientific">Aeromonas phage phiAS5</name>
    <dbReference type="NCBI Taxonomy" id="879630"/>
    <lineage>
        <taxon>Viruses</taxon>
        <taxon>Duplodnaviria</taxon>
        <taxon>Heunggongvirae</taxon>
        <taxon>Uroviricota</taxon>
        <taxon>Caudoviricetes</taxon>
        <taxon>Pantevenvirales</taxon>
        <taxon>Straboviridae</taxon>
        <taxon>Chrysonvirus</taxon>
        <taxon>Chrysonvirus as5</taxon>
    </lineage>
</organism>
<dbReference type="Proteomes" id="UP000002236">
    <property type="component" value="Segment"/>
</dbReference>
<name>E1A2S0_9CAUD</name>
<reference evidence="1 2" key="1">
    <citation type="journal article" date="2012" name="Vet. Microbiol.">
        <title>Complete genome sequence and characterization of a broad-host range T4-like bacteriophage phiAS5 infecting Aeromonas salmonicida subsp. salmonicida.</title>
        <authorList>
            <person name="Kim J.H."/>
            <person name="Son J.S."/>
            <person name="Choi Y.J."/>
            <person name="Choresca C.H.Jr."/>
            <person name="Shin S.P."/>
            <person name="Han J.E."/>
            <person name="Jun J.W."/>
            <person name="Park S.C."/>
        </authorList>
    </citation>
    <scope>NUCLEOTIDE SEQUENCE [LARGE SCALE GENOMIC DNA]</scope>
</reference>
<protein>
    <submittedName>
        <fullName evidence="1">Uncharacterized protein</fullName>
    </submittedName>
</protein>
<dbReference type="EMBL" id="HM452126">
    <property type="protein sequence ID" value="ADM80016.1"/>
    <property type="molecule type" value="Genomic_DNA"/>
</dbReference>
<evidence type="ECO:0000313" key="1">
    <source>
        <dbReference type="EMBL" id="ADM80016.1"/>
    </source>
</evidence>
<dbReference type="RefSeq" id="YP_003969462.1">
    <property type="nucleotide sequence ID" value="NC_014636.1"/>
</dbReference>
<evidence type="ECO:0000313" key="2">
    <source>
        <dbReference type="Proteomes" id="UP000002236"/>
    </source>
</evidence>
<dbReference type="KEGG" id="vg:9861580"/>
<dbReference type="GeneID" id="9861580"/>
<sequence length="154" mass="18204">MSVREIVSLAISTVFMPKSKRIRAHFLDNSDLVKYYPTLMFLIENKKKYEIDMRTLCRVANKEYTREQVKSGLCRMINSDLSGALRDPDILKDYKFWSGSQSCVITVKNEGLCGIEYHSEYMQRGSDEYYEARVELARYWLNVMTFVKNKYDQF</sequence>
<keyword evidence="2" id="KW-1185">Reference proteome</keyword>
<accession>E1A2S0</accession>
<proteinExistence type="predicted"/>